<organism evidence="2 4">
    <name type="scientific">Rotaria sordida</name>
    <dbReference type="NCBI Taxonomy" id="392033"/>
    <lineage>
        <taxon>Eukaryota</taxon>
        <taxon>Metazoa</taxon>
        <taxon>Spiralia</taxon>
        <taxon>Gnathifera</taxon>
        <taxon>Rotifera</taxon>
        <taxon>Eurotatoria</taxon>
        <taxon>Bdelloidea</taxon>
        <taxon>Philodinida</taxon>
        <taxon>Philodinidae</taxon>
        <taxon>Rotaria</taxon>
    </lineage>
</organism>
<evidence type="ECO:0000313" key="2">
    <source>
        <dbReference type="EMBL" id="CAF1550342.1"/>
    </source>
</evidence>
<feature type="compositionally biased region" description="Polar residues" evidence="1">
    <location>
        <begin position="36"/>
        <end position="53"/>
    </location>
</feature>
<comment type="caution">
    <text evidence="2">The sequence shown here is derived from an EMBL/GenBank/DDBJ whole genome shotgun (WGS) entry which is preliminary data.</text>
</comment>
<evidence type="ECO:0000313" key="3">
    <source>
        <dbReference type="EMBL" id="CAF1673055.1"/>
    </source>
</evidence>
<dbReference type="AlphaFoldDB" id="A0A815WPC3"/>
<dbReference type="Proteomes" id="UP000663870">
    <property type="component" value="Unassembled WGS sequence"/>
</dbReference>
<evidence type="ECO:0000313" key="4">
    <source>
        <dbReference type="Proteomes" id="UP000663854"/>
    </source>
</evidence>
<reference evidence="2" key="1">
    <citation type="submission" date="2021-02" db="EMBL/GenBank/DDBJ databases">
        <authorList>
            <person name="Nowell W R."/>
        </authorList>
    </citation>
    <scope>NUCLEOTIDE SEQUENCE</scope>
</reference>
<protein>
    <submittedName>
        <fullName evidence="2">Uncharacterized protein</fullName>
    </submittedName>
</protein>
<name>A0A815WPC3_9BILA</name>
<dbReference type="Proteomes" id="UP000663854">
    <property type="component" value="Unassembled WGS sequence"/>
</dbReference>
<proteinExistence type="predicted"/>
<gene>
    <name evidence="3" type="ORF">JXQ802_LOCUS57909</name>
    <name evidence="2" type="ORF">PYM288_LOCUS41302</name>
</gene>
<dbReference type="EMBL" id="CAJNOH010013932">
    <property type="protein sequence ID" value="CAF1550342.1"/>
    <property type="molecule type" value="Genomic_DNA"/>
</dbReference>
<keyword evidence="5" id="KW-1185">Reference proteome</keyword>
<feature type="region of interest" description="Disordered" evidence="1">
    <location>
        <begin position="33"/>
        <end position="53"/>
    </location>
</feature>
<evidence type="ECO:0000313" key="5">
    <source>
        <dbReference type="Proteomes" id="UP000663870"/>
    </source>
</evidence>
<evidence type="ECO:0000256" key="1">
    <source>
        <dbReference type="SAM" id="MobiDB-lite"/>
    </source>
</evidence>
<accession>A0A815WPC3</accession>
<dbReference type="EMBL" id="CAJNOL010015825">
    <property type="protein sequence ID" value="CAF1673055.1"/>
    <property type="molecule type" value="Genomic_DNA"/>
</dbReference>
<sequence length="68" mass="7515">MSLLNFRINIATVLLKSSPPPLIIKCGRPSLESKLNENNSTTTSQASPTLAPLSSTRFDKYDHWPTIT</sequence>